<proteinExistence type="inferred from homology"/>
<name>A0A0C1R0S7_9CYAN</name>
<evidence type="ECO:0000313" key="6">
    <source>
        <dbReference type="EMBL" id="KIE11214.1"/>
    </source>
</evidence>
<dbReference type="PANTHER" id="PTHR43976:SF16">
    <property type="entry name" value="SHORT-CHAIN DEHYDROGENASE_REDUCTASE FAMILY PROTEIN"/>
    <property type="match status" value="1"/>
</dbReference>
<sequence>MTNSPGTQVWFITGSSTGFGRALAEAVLASGDTAVLTARKPQQVEDLTQQFPERSLAVRLDVTKPQEVAEAVKSAIATFGRIDVLVNNAGYGLVGAIEEASDDAIRQQFETNVFGGLSLTKAVLPYLRKQRTGHILNFSSVGGFVGFPGAGIYCSTKFALEAISEALAQEVKHLGIKVTIVEPGAFRTDFNGRSLVMSDTQLEEYQAIVGRFRQWLQEVDGKQPGDPKKAALAIIQAVKSDNPPLRLVLGEDAVSAINGKLDSVKAELEAWKEVSINTAYEGSVVSAIGG</sequence>
<dbReference type="PANTHER" id="PTHR43976">
    <property type="entry name" value="SHORT CHAIN DEHYDROGENASE"/>
    <property type="match status" value="1"/>
</dbReference>
<dbReference type="PRINTS" id="PR00080">
    <property type="entry name" value="SDRFAMILY"/>
</dbReference>
<dbReference type="Gene3D" id="3.40.50.720">
    <property type="entry name" value="NAD(P)-binding Rossmann-like Domain"/>
    <property type="match status" value="1"/>
</dbReference>
<dbReference type="InterPro" id="IPR002347">
    <property type="entry name" value="SDR_fam"/>
</dbReference>
<dbReference type="RefSeq" id="WP_038074990.1">
    <property type="nucleotide sequence ID" value="NZ_JHEG04000001.1"/>
</dbReference>
<dbReference type="SUPFAM" id="SSF51735">
    <property type="entry name" value="NAD(P)-binding Rossmann-fold domains"/>
    <property type="match status" value="1"/>
</dbReference>
<organism evidence="6">
    <name type="scientific">Tolypothrix bouteillei VB521301</name>
    <dbReference type="NCBI Taxonomy" id="1479485"/>
    <lineage>
        <taxon>Bacteria</taxon>
        <taxon>Bacillati</taxon>
        <taxon>Cyanobacteriota</taxon>
        <taxon>Cyanophyceae</taxon>
        <taxon>Nostocales</taxon>
        <taxon>Tolypothrichaceae</taxon>
        <taxon>Tolypothrix</taxon>
    </lineage>
</organism>
<keyword evidence="2" id="KW-0560">Oxidoreductase</keyword>
<feature type="domain" description="Ketoreductase" evidence="4">
    <location>
        <begin position="8"/>
        <end position="189"/>
    </location>
</feature>
<gene>
    <name evidence="6" type="ORF">DA73_0222780</name>
    <name evidence="5" type="ORF">DA73_0400018605</name>
</gene>
<dbReference type="EMBL" id="JHEG04000001">
    <property type="protein sequence ID" value="KAF3887274.1"/>
    <property type="molecule type" value="Genomic_DNA"/>
</dbReference>
<dbReference type="EMBL" id="JHEG02000048">
    <property type="protein sequence ID" value="KIE11214.1"/>
    <property type="molecule type" value="Genomic_DNA"/>
</dbReference>
<dbReference type="NCBIfam" id="NF006114">
    <property type="entry name" value="PRK08263.1"/>
    <property type="match status" value="1"/>
</dbReference>
<dbReference type="GO" id="GO:0016491">
    <property type="term" value="F:oxidoreductase activity"/>
    <property type="evidence" value="ECO:0007669"/>
    <property type="project" value="UniProtKB-KW"/>
</dbReference>
<dbReference type="InterPro" id="IPR020904">
    <property type="entry name" value="Sc_DH/Rdtase_CS"/>
</dbReference>
<comment type="similarity">
    <text evidence="1 3">Belongs to the short-chain dehydrogenases/reductases (SDR) family.</text>
</comment>
<accession>A0A0C1R0S7</accession>
<dbReference type="InterPro" id="IPR057326">
    <property type="entry name" value="KR_dom"/>
</dbReference>
<reference evidence="5" key="2">
    <citation type="submission" date="2019-11" db="EMBL/GenBank/DDBJ databases">
        <title>Improved Assembly of Tolypothrix boutellei genome.</title>
        <authorList>
            <person name="Sarangi A.N."/>
            <person name="Mukherjee M."/>
            <person name="Ghosh S."/>
            <person name="Singh D."/>
            <person name="Das A."/>
            <person name="Kant S."/>
            <person name="Prusty A."/>
            <person name="Tripathy S."/>
        </authorList>
    </citation>
    <scope>NUCLEOTIDE SEQUENCE</scope>
    <source>
        <strain evidence="5">VB521301</strain>
    </source>
</reference>
<dbReference type="Pfam" id="PF00106">
    <property type="entry name" value="adh_short"/>
    <property type="match status" value="1"/>
</dbReference>
<keyword evidence="7" id="KW-1185">Reference proteome</keyword>
<dbReference type="OrthoDB" id="9775296at2"/>
<dbReference type="STRING" id="1479485.DA73_0222780"/>
<dbReference type="SMART" id="SM00822">
    <property type="entry name" value="PKS_KR"/>
    <property type="match status" value="1"/>
</dbReference>
<dbReference type="NCBIfam" id="NF004824">
    <property type="entry name" value="PRK06180.1"/>
    <property type="match status" value="1"/>
</dbReference>
<dbReference type="InterPro" id="IPR036291">
    <property type="entry name" value="NAD(P)-bd_dom_sf"/>
</dbReference>
<dbReference type="CDD" id="cd05374">
    <property type="entry name" value="17beta-HSD-like_SDR_c"/>
    <property type="match status" value="1"/>
</dbReference>
<evidence type="ECO:0000313" key="5">
    <source>
        <dbReference type="EMBL" id="KAF3887274.1"/>
    </source>
</evidence>
<dbReference type="Proteomes" id="UP000029738">
    <property type="component" value="Unassembled WGS sequence"/>
</dbReference>
<evidence type="ECO:0000256" key="3">
    <source>
        <dbReference type="RuleBase" id="RU000363"/>
    </source>
</evidence>
<comment type="caution">
    <text evidence="6">The sequence shown here is derived from an EMBL/GenBank/DDBJ whole genome shotgun (WGS) entry which is preliminary data.</text>
</comment>
<evidence type="ECO:0000256" key="2">
    <source>
        <dbReference type="ARBA" id="ARBA00023002"/>
    </source>
</evidence>
<dbReference type="PRINTS" id="PR00081">
    <property type="entry name" value="GDHRDH"/>
</dbReference>
<evidence type="ECO:0000256" key="1">
    <source>
        <dbReference type="ARBA" id="ARBA00006484"/>
    </source>
</evidence>
<evidence type="ECO:0000313" key="7">
    <source>
        <dbReference type="Proteomes" id="UP000029738"/>
    </source>
</evidence>
<dbReference type="AlphaFoldDB" id="A0A0C1R0S7"/>
<dbReference type="PROSITE" id="PS00061">
    <property type="entry name" value="ADH_SHORT"/>
    <property type="match status" value="1"/>
</dbReference>
<reference evidence="6" key="1">
    <citation type="journal article" date="2015" name="Genome Announc.">
        <title>Draft Genome Sequence of Tolypothrix boutellei Strain VB521301.</title>
        <authorList>
            <person name="Chandrababunaidu M.M."/>
            <person name="Singh D."/>
            <person name="Sen D."/>
            <person name="Bhan S."/>
            <person name="Das S."/>
            <person name="Gupta A."/>
            <person name="Adhikary S.P."/>
            <person name="Tripathy S."/>
        </authorList>
    </citation>
    <scope>NUCLEOTIDE SEQUENCE</scope>
    <source>
        <strain evidence="6">VB521301</strain>
    </source>
</reference>
<dbReference type="InterPro" id="IPR051911">
    <property type="entry name" value="SDR_oxidoreductase"/>
</dbReference>
<evidence type="ECO:0000259" key="4">
    <source>
        <dbReference type="SMART" id="SM00822"/>
    </source>
</evidence>
<protein>
    <submittedName>
        <fullName evidence="5">SDR family NAD(P)-dependent oxidoreductase</fullName>
    </submittedName>
    <submittedName>
        <fullName evidence="6">Short-chain dehydrogenase</fullName>
    </submittedName>
</protein>